<dbReference type="RefSeq" id="WP_132875997.1">
    <property type="nucleotide sequence ID" value="NZ_SLXQ01000001.1"/>
</dbReference>
<dbReference type="GO" id="GO:0032993">
    <property type="term" value="C:protein-DNA complex"/>
    <property type="evidence" value="ECO:0007669"/>
    <property type="project" value="TreeGrafter"/>
</dbReference>
<dbReference type="AlphaFoldDB" id="A0A4R2R6P1"/>
<keyword evidence="2" id="KW-0805">Transcription regulation</keyword>
<protein>
    <submittedName>
        <fullName evidence="6">DNA-binding transcriptional LysR family regulator</fullName>
    </submittedName>
</protein>
<dbReference type="Pfam" id="PF03466">
    <property type="entry name" value="LysR_substrate"/>
    <property type="match status" value="1"/>
</dbReference>
<dbReference type="Proteomes" id="UP000294911">
    <property type="component" value="Unassembled WGS sequence"/>
</dbReference>
<keyword evidence="3 6" id="KW-0238">DNA-binding</keyword>
<evidence type="ECO:0000256" key="1">
    <source>
        <dbReference type="ARBA" id="ARBA00009437"/>
    </source>
</evidence>
<dbReference type="FunFam" id="1.10.10.10:FF:000001">
    <property type="entry name" value="LysR family transcriptional regulator"/>
    <property type="match status" value="1"/>
</dbReference>
<evidence type="ECO:0000256" key="3">
    <source>
        <dbReference type="ARBA" id="ARBA00023125"/>
    </source>
</evidence>
<dbReference type="PANTHER" id="PTHR30346">
    <property type="entry name" value="TRANSCRIPTIONAL DUAL REGULATOR HCAR-RELATED"/>
    <property type="match status" value="1"/>
</dbReference>
<dbReference type="PROSITE" id="PS50931">
    <property type="entry name" value="HTH_LYSR"/>
    <property type="match status" value="1"/>
</dbReference>
<dbReference type="Pfam" id="PF00126">
    <property type="entry name" value="HTH_1"/>
    <property type="match status" value="1"/>
</dbReference>
<evidence type="ECO:0000256" key="2">
    <source>
        <dbReference type="ARBA" id="ARBA00023015"/>
    </source>
</evidence>
<proteinExistence type="inferred from homology"/>
<dbReference type="PRINTS" id="PR00039">
    <property type="entry name" value="HTHLYSR"/>
</dbReference>
<reference evidence="6 7" key="1">
    <citation type="submission" date="2019-03" db="EMBL/GenBank/DDBJ databases">
        <title>Genomic Encyclopedia of Type Strains, Phase IV (KMG-IV): sequencing the most valuable type-strain genomes for metagenomic binning, comparative biology and taxonomic classification.</title>
        <authorList>
            <person name="Goeker M."/>
        </authorList>
    </citation>
    <scope>NUCLEOTIDE SEQUENCE [LARGE SCALE GENOMIC DNA]</scope>
    <source>
        <strain evidence="6 7">DSM 45765</strain>
    </source>
</reference>
<feature type="domain" description="HTH lysR-type" evidence="5">
    <location>
        <begin position="1"/>
        <end position="58"/>
    </location>
</feature>
<comment type="caution">
    <text evidence="6">The sequence shown here is derived from an EMBL/GenBank/DDBJ whole genome shotgun (WGS) entry which is preliminary data.</text>
</comment>
<dbReference type="InterPro" id="IPR036390">
    <property type="entry name" value="WH_DNA-bd_sf"/>
</dbReference>
<keyword evidence="7" id="KW-1185">Reference proteome</keyword>
<evidence type="ECO:0000313" key="6">
    <source>
        <dbReference type="EMBL" id="TCP57528.1"/>
    </source>
</evidence>
<dbReference type="SUPFAM" id="SSF46785">
    <property type="entry name" value="Winged helix' DNA-binding domain"/>
    <property type="match status" value="1"/>
</dbReference>
<evidence type="ECO:0000256" key="4">
    <source>
        <dbReference type="ARBA" id="ARBA00023163"/>
    </source>
</evidence>
<dbReference type="InterPro" id="IPR036388">
    <property type="entry name" value="WH-like_DNA-bd_sf"/>
</dbReference>
<organism evidence="6 7">
    <name type="scientific">Tamaricihabitans halophyticus</name>
    <dbReference type="NCBI Taxonomy" id="1262583"/>
    <lineage>
        <taxon>Bacteria</taxon>
        <taxon>Bacillati</taxon>
        <taxon>Actinomycetota</taxon>
        <taxon>Actinomycetes</taxon>
        <taxon>Pseudonocardiales</taxon>
        <taxon>Pseudonocardiaceae</taxon>
        <taxon>Tamaricihabitans</taxon>
    </lineage>
</organism>
<dbReference type="OrthoDB" id="3181812at2"/>
<dbReference type="Gene3D" id="3.40.190.290">
    <property type="match status" value="1"/>
</dbReference>
<sequence>MELQQIRYVIAVAETGNFTRAAERCYVVQSALSHQIAALERELGTKLFARTSRRVELTAAGQAFLPAARACLEAADRSVTEAAAAAGHVRGHLRVGMIPTVTALDVPALLREFHQQYPQVRIALRVGRSDEMVAAIRSGEIDLAVLGLPESDPPRAVRCRELRRDRHAAIVDADHRLAGSEAVTLQDLAHETFADFPAGTPGRAQSDLAFTRSGLSREVTFEVMDADLLLDLVRNRLAITLLPSAMAIEDPELVTIPLAEGPTRIEYLAWSDFNPTPATTAFLDLLDIDQNGKQLTRGDGSAHPAM</sequence>
<evidence type="ECO:0000259" key="5">
    <source>
        <dbReference type="PROSITE" id="PS50931"/>
    </source>
</evidence>
<dbReference type="InterPro" id="IPR005119">
    <property type="entry name" value="LysR_subst-bd"/>
</dbReference>
<name>A0A4R2R6P1_9PSEU</name>
<keyword evidence="4" id="KW-0804">Transcription</keyword>
<dbReference type="InterPro" id="IPR000847">
    <property type="entry name" value="LysR_HTH_N"/>
</dbReference>
<dbReference type="GO" id="GO:0003677">
    <property type="term" value="F:DNA binding"/>
    <property type="evidence" value="ECO:0007669"/>
    <property type="project" value="UniProtKB-KW"/>
</dbReference>
<dbReference type="Gene3D" id="1.10.10.10">
    <property type="entry name" value="Winged helix-like DNA-binding domain superfamily/Winged helix DNA-binding domain"/>
    <property type="match status" value="1"/>
</dbReference>
<dbReference type="EMBL" id="SLXQ01000001">
    <property type="protein sequence ID" value="TCP57528.1"/>
    <property type="molecule type" value="Genomic_DNA"/>
</dbReference>
<dbReference type="SUPFAM" id="SSF53850">
    <property type="entry name" value="Periplasmic binding protein-like II"/>
    <property type="match status" value="1"/>
</dbReference>
<evidence type="ECO:0000313" key="7">
    <source>
        <dbReference type="Proteomes" id="UP000294911"/>
    </source>
</evidence>
<dbReference type="GO" id="GO:0003700">
    <property type="term" value="F:DNA-binding transcription factor activity"/>
    <property type="evidence" value="ECO:0007669"/>
    <property type="project" value="InterPro"/>
</dbReference>
<comment type="similarity">
    <text evidence="1">Belongs to the LysR transcriptional regulatory family.</text>
</comment>
<dbReference type="PANTHER" id="PTHR30346:SF30">
    <property type="entry name" value="SMALL NEUTRAL PROTEASE REGULATORY PROTEIN"/>
    <property type="match status" value="1"/>
</dbReference>
<gene>
    <name evidence="6" type="ORF">EV191_1011485</name>
</gene>
<accession>A0A4R2R6P1</accession>
<dbReference type="CDD" id="cd08436">
    <property type="entry name" value="PBP2_LTTR_like_3"/>
    <property type="match status" value="1"/>
</dbReference>